<evidence type="ECO:0000256" key="3">
    <source>
        <dbReference type="ARBA" id="ARBA00018024"/>
    </source>
</evidence>
<dbReference type="HAMAP" id="MF_00724">
    <property type="entry name" value="FliE"/>
    <property type="match status" value="1"/>
</dbReference>
<accession>A0A127F870</accession>
<dbReference type="RefSeq" id="WP_083536489.1">
    <property type="nucleotide sequence ID" value="NZ_CP011971.1"/>
</dbReference>
<dbReference type="AlphaFoldDB" id="A0A127F870"/>
<protein>
    <recommendedName>
        <fullName evidence="3 5">Flagellar hook-basal body complex protein FliE</fullName>
    </recommendedName>
</protein>
<evidence type="ECO:0000313" key="6">
    <source>
        <dbReference type="EMBL" id="AMN46597.1"/>
    </source>
</evidence>
<keyword evidence="7" id="KW-1185">Reference proteome</keyword>
<dbReference type="PANTHER" id="PTHR34653:SF1">
    <property type="entry name" value="FLAGELLAR HOOK-BASAL BODY COMPLEX PROTEIN FLIE"/>
    <property type="match status" value="1"/>
</dbReference>
<dbReference type="GO" id="GO:0005198">
    <property type="term" value="F:structural molecule activity"/>
    <property type="evidence" value="ECO:0007669"/>
    <property type="project" value="UniProtKB-UniRule"/>
</dbReference>
<sequence length="119" mass="12655">MSSMQIDAVLAQIRAMQSQIRSPLPNETAHAAAVAGMPAAGAAPAPGSFASLIRDGLGQVNQTQQRAATLATQFEQGVPGVELPQVMLEMQKASVSFRAVTEVRNRFVSAYQEIMNMPL</sequence>
<keyword evidence="4 5" id="KW-0975">Bacterial flagellum</keyword>
<organism evidence="6 7">
    <name type="scientific">Steroidobacter denitrificans</name>
    <dbReference type="NCBI Taxonomy" id="465721"/>
    <lineage>
        <taxon>Bacteria</taxon>
        <taxon>Pseudomonadati</taxon>
        <taxon>Pseudomonadota</taxon>
        <taxon>Gammaproteobacteria</taxon>
        <taxon>Steroidobacterales</taxon>
        <taxon>Steroidobacteraceae</taxon>
        <taxon>Steroidobacter</taxon>
    </lineage>
</organism>
<keyword evidence="6" id="KW-0969">Cilium</keyword>
<evidence type="ECO:0000313" key="7">
    <source>
        <dbReference type="Proteomes" id="UP000070250"/>
    </source>
</evidence>
<dbReference type="PATRIC" id="fig|465721.4.peg.1213"/>
<dbReference type="NCBIfam" id="TIGR00205">
    <property type="entry name" value="fliE"/>
    <property type="match status" value="1"/>
</dbReference>
<dbReference type="InterPro" id="IPR001624">
    <property type="entry name" value="FliE"/>
</dbReference>
<dbReference type="GO" id="GO:0009425">
    <property type="term" value="C:bacterial-type flagellum basal body"/>
    <property type="evidence" value="ECO:0007669"/>
    <property type="project" value="UniProtKB-SubCell"/>
</dbReference>
<dbReference type="OrthoDB" id="8909229at2"/>
<reference evidence="6 7" key="1">
    <citation type="submission" date="2015-06" db="EMBL/GenBank/DDBJ databases">
        <title>A Comprehensive Approach to Explore the Metabolic and Phylogenetic Diversity of Bacterial Steroid Degradation in the Environment: Testosterone as an Example.</title>
        <authorList>
            <person name="Yang F.-C."/>
            <person name="Chen Y.-L."/>
            <person name="Yu C.-P."/>
            <person name="Tang S.-L."/>
            <person name="Wang P.-H."/>
            <person name="Ismail W."/>
            <person name="Wang C.-H."/>
            <person name="Yang C.-Y."/>
            <person name="Chiang Y.-R."/>
        </authorList>
    </citation>
    <scope>NUCLEOTIDE SEQUENCE [LARGE SCALE GENOMIC DNA]</scope>
    <source>
        <strain evidence="6 7">DSM 18526</strain>
    </source>
</reference>
<gene>
    <name evidence="5" type="primary">fliE</name>
    <name evidence="6" type="ORF">ACG33_05690</name>
</gene>
<evidence type="ECO:0000256" key="4">
    <source>
        <dbReference type="ARBA" id="ARBA00023143"/>
    </source>
</evidence>
<dbReference type="GO" id="GO:0071973">
    <property type="term" value="P:bacterial-type flagellum-dependent cell motility"/>
    <property type="evidence" value="ECO:0007669"/>
    <property type="project" value="InterPro"/>
</dbReference>
<comment type="subcellular location">
    <subcellularLocation>
        <location evidence="1 5">Bacterial flagellum basal body</location>
    </subcellularLocation>
</comment>
<dbReference type="PRINTS" id="PR01006">
    <property type="entry name" value="FLGHOOKFLIE"/>
</dbReference>
<keyword evidence="6" id="KW-0282">Flagellum</keyword>
<dbReference type="EMBL" id="CP011971">
    <property type="protein sequence ID" value="AMN46597.1"/>
    <property type="molecule type" value="Genomic_DNA"/>
</dbReference>
<proteinExistence type="inferred from homology"/>
<evidence type="ECO:0000256" key="5">
    <source>
        <dbReference type="HAMAP-Rule" id="MF_00724"/>
    </source>
</evidence>
<name>A0A127F870_STEDE</name>
<evidence type="ECO:0000256" key="1">
    <source>
        <dbReference type="ARBA" id="ARBA00004117"/>
    </source>
</evidence>
<dbReference type="GO" id="GO:0003774">
    <property type="term" value="F:cytoskeletal motor activity"/>
    <property type="evidence" value="ECO:0007669"/>
    <property type="project" value="InterPro"/>
</dbReference>
<comment type="similarity">
    <text evidence="2 5">Belongs to the FliE family.</text>
</comment>
<dbReference type="Proteomes" id="UP000070250">
    <property type="component" value="Chromosome"/>
</dbReference>
<keyword evidence="6" id="KW-0966">Cell projection</keyword>
<dbReference type="STRING" id="465721.ACG33_05690"/>
<evidence type="ECO:0000256" key="2">
    <source>
        <dbReference type="ARBA" id="ARBA00009272"/>
    </source>
</evidence>
<dbReference type="Pfam" id="PF02049">
    <property type="entry name" value="FliE"/>
    <property type="match status" value="1"/>
</dbReference>
<dbReference type="PANTHER" id="PTHR34653">
    <property type="match status" value="1"/>
</dbReference>
<dbReference type="KEGG" id="sdf:ACG33_05690"/>